<evidence type="ECO:0000256" key="4">
    <source>
        <dbReference type="ARBA" id="ARBA00022553"/>
    </source>
</evidence>
<dbReference type="GO" id="GO:0000922">
    <property type="term" value="C:spindle pole"/>
    <property type="evidence" value="ECO:0007669"/>
    <property type="project" value="TreeGrafter"/>
</dbReference>
<evidence type="ECO:0000256" key="2">
    <source>
        <dbReference type="ARBA" id="ARBA00004496"/>
    </source>
</evidence>
<feature type="domain" description="Calponin-homology (CH)" evidence="13">
    <location>
        <begin position="982"/>
        <end position="1114"/>
    </location>
</feature>
<organism evidence="14">
    <name type="scientific">Bactrocera dorsalis</name>
    <name type="common">Oriental fruit fly</name>
    <name type="synonym">Dacus dorsalis</name>
    <dbReference type="NCBI Taxonomy" id="27457"/>
    <lineage>
        <taxon>Eukaryota</taxon>
        <taxon>Metazoa</taxon>
        <taxon>Ecdysozoa</taxon>
        <taxon>Arthropoda</taxon>
        <taxon>Hexapoda</taxon>
        <taxon>Insecta</taxon>
        <taxon>Pterygota</taxon>
        <taxon>Neoptera</taxon>
        <taxon>Endopterygota</taxon>
        <taxon>Diptera</taxon>
        <taxon>Brachycera</taxon>
        <taxon>Muscomorpha</taxon>
        <taxon>Tephritoidea</taxon>
        <taxon>Tephritidae</taxon>
        <taxon>Bactrocera</taxon>
        <taxon>Bactrocera</taxon>
    </lineage>
</organism>
<accession>A0A034VH18</accession>
<comment type="subcellular location">
    <subcellularLocation>
        <location evidence="2">Cytoplasm</location>
    </subcellularLocation>
    <subcellularLocation>
        <location evidence="1">Nucleus</location>
    </subcellularLocation>
</comment>
<evidence type="ECO:0000256" key="12">
    <source>
        <dbReference type="SAM" id="MobiDB-lite"/>
    </source>
</evidence>
<dbReference type="SUPFAM" id="SSF47576">
    <property type="entry name" value="Calponin-homology domain, CH-domain"/>
    <property type="match status" value="1"/>
</dbReference>
<dbReference type="Pfam" id="PF15780">
    <property type="entry name" value="ASH"/>
    <property type="match status" value="1"/>
</dbReference>
<dbReference type="Gene3D" id="1.20.5.190">
    <property type="match status" value="3"/>
</dbReference>
<feature type="compositionally biased region" description="Polar residues" evidence="12">
    <location>
        <begin position="603"/>
        <end position="628"/>
    </location>
</feature>
<evidence type="ECO:0000259" key="13">
    <source>
        <dbReference type="PROSITE" id="PS50021"/>
    </source>
</evidence>
<dbReference type="EMBL" id="GAKP01016351">
    <property type="protein sequence ID" value="JAC42601.1"/>
    <property type="molecule type" value="Transcribed_RNA"/>
</dbReference>
<feature type="region of interest" description="Disordered" evidence="12">
    <location>
        <begin position="468"/>
        <end position="487"/>
    </location>
</feature>
<dbReference type="GO" id="GO:0051301">
    <property type="term" value="P:cell division"/>
    <property type="evidence" value="ECO:0007669"/>
    <property type="project" value="UniProtKB-KW"/>
</dbReference>
<name>A0A034VH18_BACDO</name>
<dbReference type="GO" id="GO:0000278">
    <property type="term" value="P:mitotic cell cycle"/>
    <property type="evidence" value="ECO:0007669"/>
    <property type="project" value="TreeGrafter"/>
</dbReference>
<proteinExistence type="predicted"/>
<dbReference type="GO" id="GO:0051295">
    <property type="term" value="P:establishment of meiotic spindle localization"/>
    <property type="evidence" value="ECO:0007669"/>
    <property type="project" value="TreeGrafter"/>
</dbReference>
<evidence type="ECO:0000313" key="14">
    <source>
        <dbReference type="EMBL" id="JAC42601.1"/>
    </source>
</evidence>
<dbReference type="GO" id="GO:0007051">
    <property type="term" value="P:spindle organization"/>
    <property type="evidence" value="ECO:0007669"/>
    <property type="project" value="TreeGrafter"/>
</dbReference>
<feature type="compositionally biased region" description="Low complexity" evidence="12">
    <location>
        <begin position="189"/>
        <end position="198"/>
    </location>
</feature>
<keyword evidence="9" id="KW-0175">Coiled coil</keyword>
<dbReference type="CDD" id="cd23767">
    <property type="entry name" value="IQCD"/>
    <property type="match status" value="2"/>
</dbReference>
<dbReference type="FunFam" id="1.10.418.10:FF:000051">
    <property type="entry name" value="Abnormal spindle-like microcephaly-associated protein homolog"/>
    <property type="match status" value="1"/>
</dbReference>
<dbReference type="PROSITE" id="PS50096">
    <property type="entry name" value="IQ"/>
    <property type="match status" value="4"/>
</dbReference>
<reference evidence="14" key="1">
    <citation type="journal article" date="2014" name="BMC Genomics">
        <title>Characterizing the developmental transcriptome of the oriental fruit fly, Bactrocera dorsalis (Diptera: Tephritidae) through comparative genomic analysis with Drosophila melanogaster utilizing modENCODE datasets.</title>
        <authorList>
            <person name="Geib S.M."/>
            <person name="Calla B."/>
            <person name="Hall B."/>
            <person name="Hou S."/>
            <person name="Manoukis N.C."/>
        </authorList>
    </citation>
    <scope>NUCLEOTIDE SEQUENCE</scope>
    <source>
        <strain evidence="14">Punador</strain>
    </source>
</reference>
<dbReference type="InterPro" id="IPR036872">
    <property type="entry name" value="CH_dom_sf"/>
</dbReference>
<keyword evidence="4" id="KW-0597">Phosphoprotein</keyword>
<dbReference type="PANTHER" id="PTHR22706">
    <property type="entry name" value="ASSEMBLY FACTOR FOR SPINDLE MICROTUBULES"/>
    <property type="match status" value="1"/>
</dbReference>
<evidence type="ECO:0000256" key="7">
    <source>
        <dbReference type="ARBA" id="ARBA00022776"/>
    </source>
</evidence>
<dbReference type="InterPro" id="IPR051185">
    <property type="entry name" value="ASPM"/>
</dbReference>
<dbReference type="GO" id="GO:0005737">
    <property type="term" value="C:cytoplasm"/>
    <property type="evidence" value="ECO:0007669"/>
    <property type="project" value="UniProtKB-SubCell"/>
</dbReference>
<dbReference type="InterPro" id="IPR001715">
    <property type="entry name" value="CH_dom"/>
</dbReference>
<keyword evidence="5" id="KW-0132">Cell division</keyword>
<evidence type="ECO:0000256" key="11">
    <source>
        <dbReference type="ARBA" id="ARBA00023306"/>
    </source>
</evidence>
<evidence type="ECO:0000256" key="6">
    <source>
        <dbReference type="ARBA" id="ARBA00022737"/>
    </source>
</evidence>
<keyword evidence="11" id="KW-0131">Cell cycle</keyword>
<evidence type="ECO:0000256" key="9">
    <source>
        <dbReference type="ARBA" id="ARBA00023054"/>
    </source>
</evidence>
<dbReference type="SMART" id="SM00015">
    <property type="entry name" value="IQ"/>
    <property type="match status" value="12"/>
</dbReference>
<dbReference type="InterPro" id="IPR000048">
    <property type="entry name" value="IQ_motif_EF-hand-BS"/>
</dbReference>
<dbReference type="GO" id="GO:0005516">
    <property type="term" value="F:calmodulin binding"/>
    <property type="evidence" value="ECO:0007669"/>
    <property type="project" value="UniProtKB-KW"/>
</dbReference>
<dbReference type="SMART" id="SM00033">
    <property type="entry name" value="CH"/>
    <property type="match status" value="1"/>
</dbReference>
<dbReference type="PROSITE" id="PS50021">
    <property type="entry name" value="CH"/>
    <property type="match status" value="1"/>
</dbReference>
<evidence type="ECO:0000256" key="10">
    <source>
        <dbReference type="ARBA" id="ARBA00023242"/>
    </source>
</evidence>
<keyword evidence="6" id="KW-0677">Repeat</keyword>
<evidence type="ECO:0000256" key="3">
    <source>
        <dbReference type="ARBA" id="ARBA00022490"/>
    </source>
</evidence>
<dbReference type="OrthoDB" id="2148418at2759"/>
<dbReference type="Gene3D" id="1.10.418.10">
    <property type="entry name" value="Calponin-like domain"/>
    <property type="match status" value="1"/>
</dbReference>
<keyword evidence="3" id="KW-0963">Cytoplasm</keyword>
<evidence type="ECO:0000256" key="5">
    <source>
        <dbReference type="ARBA" id="ARBA00022618"/>
    </source>
</evidence>
<dbReference type="KEGG" id="bdr:115066591"/>
<sequence length="2016" mass="236906">MSAFEVVVTPTRPKCKKRVESREPTDVVMAPFSAKSIVQFEDVPIGKTARRILRVVNPSTEDIEVRVIRAIDAEYNISINWTETTVPRSKTVEMEMVWSPLVDVACKEIMQLLDNRNFRKDVMVIMKTRITNPVKTVRKFPTISTGNNGYVRTLRLKSPTGTSKSHKANSTHTQLRKSVPTITQKPVKPQTAPSTSHTPAPPPRSAWVDSNSKFRREQKREAFDEITINFTHTSPLTEQNIYARSKTMNATITSISSTKSPVPITHKENVSPLTPNNVIEMFDNIQFTPINSDAVKSGVGRNPDMDNLANWPTPINIDTVKVNLSTLRPRRLTSVNDTTDVVEDTNTTRMTVEFHVDPNTPGNAIVTNKTFEVKHENMNVSVDALDASISYGLTLNKTSTISTTPKSRPLAMIEEEDVINCGNVEAEKTYVKNREEKIVESSPFRGEEDLLRDIKLVGTPLRKYSESMKDLSLRSPNKRYSASQGSMPNLNEMETIRSIEQNRYFYNRVHSQDALKMSVIQEQSVNKGTTQHRNEVTVSESTDFGLTSHVDLAFNQSEILAQSSRFNLNEVGLKSRKSSPVTVSGKWRDLRGVSPKSSRTKLIENSPSKSNGQKRNSQNLSSSDAQSNESLTTTASEKSTAKTCFTSAPYVRGSPNKNMSLILVSPPKRQRVEKEFAFERPLVPYLSRSKNWTHTQVKKVRIMKSTTPQKVMPPNIQSTIISRETEKLYDPELYLQFCINPDPFAASTTCDPFLACTMYLDEAAVQRHQHDFKKWLNALVTIPADMDANSDAKIDVGKLFNEVRHKELTLAPTKEEQSMDYLVQHRLEVVRRAAVYLYLSDEVREPCSKVAVYVNKNAIRIRNDRNLHLDVVMQRYILELLLCFNPMWLRIGLEVVYGEKIHLRSNSDIIGLSTFILNRLFRDKLLEEKYSRAYSLSDEYAQYIKKYTLTKMLCLLLFLDKAKQKRIIKYNPCLFVKKSPHKETKEILLKFSSELLANMGDITRDLKRLGYVLEHKQCFLDEFNYAFQNLAVDLRDGIRLTRVMEIILLREDLTKQLRVPAISRLQRIYNVNLGLRALSEADFKLGGDITAADIVDGHREKTLSLLWQIIYKFRSPKFHAAARVLQKWWRSKWLAVWVKRRIRDKEEHRRRTAAITIQAYYHGYIVRRWVKLYRQQRAAAAVVLQKYTRRYLAQMNFKRSIVAVRKIQHWYRGCVLGVRYRRYYTVLRCCTIFIQRCYRRRLLSKKLLLVANEYQRYIEEKRFNAATCIQRFWRSLCVTKLHRNAFLNLKRSALIIQRKWRAIIAMRQQHKKFSFIRAAVIYIQRYFRAKRCMLRLRAEFIHLRTCVIRLQRRRRSILHMRAVREEYKLKLKAVHIIQTHLRATLTMHRDRTAYQVLRKTVCKMQERYRAAQKMRLEKRNYQHLRNSCIIIQRKWRATILARQTRVDFLTIQYFATVMQQRFRATRLMKQQRTEYAQLKAAVVKVQHRYRSLQIMRHVRSKYQSDRNKIIQIQRRLRATIEMRLTRISYQQKRNAIICIQNWYRSIKRTRQQQQSYIRLRNCCISVQRRWRALQQGRRVRQQYQQQIQCIISIQRRWRATLVMRKQNADYRCKRAAACYIQRFYRSYRESLAVRAQYLLLRRLVVCIQRRYRAQRNMRVARHDFMLLRRTTIYLQQKYRGLLIMHQQRSEFLFVRRIVIHLQQKFRGKQKTQHQRLEYLQLRNIVIGLQSQARGLLARRRLQNMMTPEMVEERRRRKAASSIQRFWRGYRVRKCFQSMQMRLIRRNMALWKKTTQAANTLSYKISHAVCVLRDHSSASEILHVLICLDRISRTVPHILMNQSDFVSTFCYGVMAQTIRSEVDKQLIRYCSRIILNLARYNSTTANTFQESGLVTIAQMLLRWCDKDSEIFNTLCTLIWLFAHCPYKRHIIREYMTTPEAIYVVRETKKLVARKERMNQNLRKPVASARVQKTQQFPNRALPSLEPDYGVIHSKPYTFVSSVFAFDMLLAELEIEVS</sequence>
<feature type="region of interest" description="Disordered" evidence="12">
    <location>
        <begin position="157"/>
        <end position="215"/>
    </location>
</feature>
<dbReference type="CDD" id="cd21223">
    <property type="entry name" value="CH_ASPM_rpt1"/>
    <property type="match status" value="1"/>
</dbReference>
<dbReference type="InterPro" id="IPR031549">
    <property type="entry name" value="ASH"/>
</dbReference>
<feature type="region of interest" description="Disordered" evidence="12">
    <location>
        <begin position="574"/>
        <end position="638"/>
    </location>
</feature>
<feature type="compositionally biased region" description="Polar residues" evidence="12">
    <location>
        <begin position="474"/>
        <end position="487"/>
    </location>
</feature>
<keyword evidence="8" id="KW-0112">Calmodulin-binding</keyword>
<dbReference type="GO" id="GO:0005634">
    <property type="term" value="C:nucleus"/>
    <property type="evidence" value="ECO:0007669"/>
    <property type="project" value="UniProtKB-SubCell"/>
</dbReference>
<keyword evidence="10" id="KW-0539">Nucleus</keyword>
<protein>
    <submittedName>
        <fullName evidence="14">Protein abnormal spindle</fullName>
    </submittedName>
</protein>
<gene>
    <name evidence="14" type="primary">ASP</name>
</gene>
<dbReference type="PANTHER" id="PTHR22706:SF1">
    <property type="entry name" value="ASSEMBLY FACTOR FOR SPINDLE MICROTUBULES"/>
    <property type="match status" value="1"/>
</dbReference>
<evidence type="ECO:0000256" key="1">
    <source>
        <dbReference type="ARBA" id="ARBA00004123"/>
    </source>
</evidence>
<keyword evidence="7" id="KW-0498">Mitosis</keyword>
<evidence type="ECO:0000256" key="8">
    <source>
        <dbReference type="ARBA" id="ARBA00022860"/>
    </source>
</evidence>
<feature type="compositionally biased region" description="Low complexity" evidence="12">
    <location>
        <begin position="629"/>
        <end position="638"/>
    </location>
</feature>